<dbReference type="RefSeq" id="XP_022931103.1">
    <property type="nucleotide sequence ID" value="XM_023075335.1"/>
</dbReference>
<feature type="compositionally biased region" description="Polar residues" evidence="1">
    <location>
        <begin position="41"/>
        <end position="55"/>
    </location>
</feature>
<evidence type="ECO:0000256" key="1">
    <source>
        <dbReference type="SAM" id="MobiDB-lite"/>
    </source>
</evidence>
<protein>
    <submittedName>
        <fullName evidence="4">Uncharacterized protein LOC111437389</fullName>
    </submittedName>
</protein>
<name>A0A6J1EXF7_CUCMO</name>
<dbReference type="GO" id="GO:0048046">
    <property type="term" value="C:apoplast"/>
    <property type="evidence" value="ECO:0007669"/>
    <property type="project" value="TreeGrafter"/>
</dbReference>
<accession>A0A6J1EXF7</accession>
<evidence type="ECO:0000313" key="4">
    <source>
        <dbReference type="RefSeq" id="XP_022931103.1"/>
    </source>
</evidence>
<dbReference type="PANTHER" id="PTHR35301">
    <property type="entry name" value="CLAVATA3/ESR (CLE)-RELATED PROTEIN 41-RELATED"/>
    <property type="match status" value="1"/>
</dbReference>
<feature type="region of interest" description="Disordered" evidence="1">
    <location>
        <begin position="41"/>
        <end position="155"/>
    </location>
</feature>
<dbReference type="KEGG" id="cmos:111437389"/>
<reference evidence="4" key="1">
    <citation type="submission" date="2025-08" db="UniProtKB">
        <authorList>
            <consortium name="RefSeq"/>
        </authorList>
    </citation>
    <scope>IDENTIFICATION</scope>
    <source>
        <tissue evidence="4">Young leaves</tissue>
    </source>
</reference>
<dbReference type="InterPro" id="IPR037495">
    <property type="entry name" value="CLE41/42/44"/>
</dbReference>
<dbReference type="PANTHER" id="PTHR35301:SF1">
    <property type="entry name" value="CLAVATA3_ESR (CLE)-RELATED PROTEIN 41-RELATED"/>
    <property type="match status" value="1"/>
</dbReference>
<dbReference type="GO" id="GO:0033612">
    <property type="term" value="F:receptor serine/threonine kinase binding"/>
    <property type="evidence" value="ECO:0007669"/>
    <property type="project" value="InterPro"/>
</dbReference>
<dbReference type="AlphaFoldDB" id="A0A6J1EXF7"/>
<dbReference type="GeneID" id="111437389"/>
<feature type="compositionally biased region" description="Basic and acidic residues" evidence="1">
    <location>
        <begin position="62"/>
        <end position="77"/>
    </location>
</feature>
<dbReference type="Proteomes" id="UP000504609">
    <property type="component" value="Unplaced"/>
</dbReference>
<feature type="signal peptide" evidence="2">
    <location>
        <begin position="1"/>
        <end position="35"/>
    </location>
</feature>
<evidence type="ECO:0000313" key="3">
    <source>
        <dbReference type="Proteomes" id="UP000504609"/>
    </source>
</evidence>
<feature type="compositionally biased region" description="Basic and acidic residues" evidence="1">
    <location>
        <begin position="124"/>
        <end position="143"/>
    </location>
</feature>
<feature type="compositionally biased region" description="Basic and acidic residues" evidence="1">
    <location>
        <begin position="99"/>
        <end position="116"/>
    </location>
</feature>
<organism evidence="3 4">
    <name type="scientific">Cucurbita moschata</name>
    <name type="common">Winter crookneck squash</name>
    <name type="synonym">Cucurbita pepo var. moschata</name>
    <dbReference type="NCBI Taxonomy" id="3662"/>
    <lineage>
        <taxon>Eukaryota</taxon>
        <taxon>Viridiplantae</taxon>
        <taxon>Streptophyta</taxon>
        <taxon>Embryophyta</taxon>
        <taxon>Tracheophyta</taxon>
        <taxon>Spermatophyta</taxon>
        <taxon>Magnoliopsida</taxon>
        <taxon>eudicotyledons</taxon>
        <taxon>Gunneridae</taxon>
        <taxon>Pentapetalae</taxon>
        <taxon>rosids</taxon>
        <taxon>fabids</taxon>
        <taxon>Cucurbitales</taxon>
        <taxon>Cucurbitaceae</taxon>
        <taxon>Cucurbiteae</taxon>
        <taxon>Cucurbita</taxon>
    </lineage>
</organism>
<proteinExistence type="predicted"/>
<sequence length="155" mass="16797">MATASSSSSPNSSSSRNLIPSLTLLFVFLTAVVLGSPSMAASESQTRLIPHSLNNPPRKHRLESESGGRRPRDDRPLESAVFEVTSGTNHVLNNPPRKQRSDSESGGRGRRNDRDSNSPPRQQSLDKKSGGQRRDDSRFESAAHEVPSGPNPISN</sequence>
<dbReference type="GO" id="GO:0010089">
    <property type="term" value="P:xylem development"/>
    <property type="evidence" value="ECO:0007669"/>
    <property type="project" value="InterPro"/>
</dbReference>
<keyword evidence="2" id="KW-0732">Signal</keyword>
<keyword evidence="3" id="KW-1185">Reference proteome</keyword>
<evidence type="ECO:0000256" key="2">
    <source>
        <dbReference type="SAM" id="SignalP"/>
    </source>
</evidence>
<gene>
    <name evidence="4" type="primary">LOC111437389</name>
</gene>
<feature type="chain" id="PRO_5026826898" evidence="2">
    <location>
        <begin position="36"/>
        <end position="155"/>
    </location>
</feature>